<evidence type="ECO:0000256" key="5">
    <source>
        <dbReference type="SAM" id="Phobius"/>
    </source>
</evidence>
<evidence type="ECO:0000256" key="4">
    <source>
        <dbReference type="ARBA" id="ARBA00023136"/>
    </source>
</evidence>
<evidence type="ECO:0000256" key="3">
    <source>
        <dbReference type="ARBA" id="ARBA00022989"/>
    </source>
</evidence>
<feature type="domain" description="Membrane transport protein MMPL" evidence="6">
    <location>
        <begin position="94"/>
        <end position="180"/>
    </location>
</feature>
<keyword evidence="8" id="KW-1185">Reference proteome</keyword>
<gene>
    <name evidence="7" type="ORF">KGMB01110_06620</name>
</gene>
<accession>A0A391P2K0</accession>
<dbReference type="GO" id="GO:0016020">
    <property type="term" value="C:membrane"/>
    <property type="evidence" value="ECO:0007669"/>
    <property type="project" value="UniProtKB-SubCell"/>
</dbReference>
<protein>
    <recommendedName>
        <fullName evidence="6">Membrane transport protein MMPL domain-containing protein</fullName>
    </recommendedName>
</protein>
<comment type="caution">
    <text evidence="7">The sequence shown here is derived from an EMBL/GenBank/DDBJ whole genome shotgun (WGS) entry which is preliminary data.</text>
</comment>
<reference evidence="8" key="1">
    <citation type="submission" date="2018-09" db="EMBL/GenBank/DDBJ databases">
        <title>Draft Genome Sequence of Mediterraneibacter sp. KCTC 15684.</title>
        <authorList>
            <person name="Kim J.S."/>
            <person name="Han K.I."/>
            <person name="Suh M.K."/>
            <person name="Lee K.C."/>
            <person name="Eom M.K."/>
            <person name="Lee J.H."/>
            <person name="Park S.H."/>
            <person name="Kang S.W."/>
            <person name="Park J.E."/>
            <person name="Oh B.S."/>
            <person name="Yu S.Y."/>
            <person name="Choi S.H."/>
            <person name="Lee D.H."/>
            <person name="Yoon H."/>
            <person name="Kim B."/>
            <person name="Yang S.J."/>
            <person name="Lee J.S."/>
        </authorList>
    </citation>
    <scope>NUCLEOTIDE SEQUENCE [LARGE SCALE GENOMIC DNA]</scope>
    <source>
        <strain evidence="8">KCTC 15684</strain>
    </source>
</reference>
<comment type="subcellular location">
    <subcellularLocation>
        <location evidence="1">Membrane</location>
        <topology evidence="1">Multi-pass membrane protein</topology>
    </subcellularLocation>
</comment>
<keyword evidence="2 5" id="KW-0812">Transmembrane</keyword>
<organism evidence="7 8">
    <name type="scientific">Mediterraneibacter butyricigenes</name>
    <dbReference type="NCBI Taxonomy" id="2316025"/>
    <lineage>
        <taxon>Bacteria</taxon>
        <taxon>Bacillati</taxon>
        <taxon>Bacillota</taxon>
        <taxon>Clostridia</taxon>
        <taxon>Lachnospirales</taxon>
        <taxon>Lachnospiraceae</taxon>
        <taxon>Mediterraneibacter</taxon>
    </lineage>
</organism>
<evidence type="ECO:0000259" key="6">
    <source>
        <dbReference type="Pfam" id="PF03176"/>
    </source>
</evidence>
<dbReference type="Gene3D" id="1.20.1640.10">
    <property type="entry name" value="Multidrug efflux transporter AcrB transmembrane domain"/>
    <property type="match status" value="1"/>
</dbReference>
<dbReference type="Proteomes" id="UP000265643">
    <property type="component" value="Unassembled WGS sequence"/>
</dbReference>
<sequence>MAKAIVLSLFSVLCFLPALTMISYKLIDKTQHRSFVPKFEKFSTAVLKVRVPVLTVFVLILIPCIWVQNNNSFYYGSSQVYSSEATQMGRDMNAILFTDRYLGKRKQSSRKQAAWETVKDCTISIFTSASILTIAGTILGIVSTNLVLSQLGTLVGRGATISFILVIFVLPTLLMLFDKCIEKTTWHASFYKEEKKKISLKV</sequence>
<evidence type="ECO:0000313" key="8">
    <source>
        <dbReference type="Proteomes" id="UP000265643"/>
    </source>
</evidence>
<dbReference type="AlphaFoldDB" id="A0A391P2K0"/>
<feature type="transmembrane region" description="Helical" evidence="5">
    <location>
        <begin position="154"/>
        <end position="177"/>
    </location>
</feature>
<dbReference type="Pfam" id="PF03176">
    <property type="entry name" value="MMPL"/>
    <property type="match status" value="1"/>
</dbReference>
<proteinExistence type="predicted"/>
<keyword evidence="3 5" id="KW-1133">Transmembrane helix</keyword>
<name>A0A391P2K0_9FIRM</name>
<dbReference type="InterPro" id="IPR004869">
    <property type="entry name" value="MMPL_dom"/>
</dbReference>
<evidence type="ECO:0000256" key="2">
    <source>
        <dbReference type="ARBA" id="ARBA00022692"/>
    </source>
</evidence>
<keyword evidence="4 5" id="KW-0472">Membrane</keyword>
<dbReference type="EMBL" id="BHGK01000001">
    <property type="protein sequence ID" value="GCA66226.1"/>
    <property type="molecule type" value="Genomic_DNA"/>
</dbReference>
<feature type="transmembrane region" description="Helical" evidence="5">
    <location>
        <begin position="45"/>
        <end position="67"/>
    </location>
</feature>
<dbReference type="SUPFAM" id="SSF82866">
    <property type="entry name" value="Multidrug efflux transporter AcrB transmembrane domain"/>
    <property type="match status" value="1"/>
</dbReference>
<feature type="transmembrane region" description="Helical" evidence="5">
    <location>
        <begin position="121"/>
        <end position="142"/>
    </location>
</feature>
<evidence type="ECO:0000256" key="1">
    <source>
        <dbReference type="ARBA" id="ARBA00004141"/>
    </source>
</evidence>
<evidence type="ECO:0000313" key="7">
    <source>
        <dbReference type="EMBL" id="GCA66226.1"/>
    </source>
</evidence>